<dbReference type="RefSeq" id="WP_088484210.1">
    <property type="nucleotide sequence ID" value="NZ_NISI01000006.1"/>
</dbReference>
<dbReference type="SUPFAM" id="SSF54909">
    <property type="entry name" value="Dimeric alpha+beta barrel"/>
    <property type="match status" value="1"/>
</dbReference>
<evidence type="ECO:0000256" key="1">
    <source>
        <dbReference type="ARBA" id="ARBA00007689"/>
    </source>
</evidence>
<proteinExistence type="inferred from homology"/>
<dbReference type="Pfam" id="PF03795">
    <property type="entry name" value="YCII"/>
    <property type="match status" value="1"/>
</dbReference>
<protein>
    <submittedName>
        <fullName evidence="3">Dehydrogenase</fullName>
    </submittedName>
</protein>
<feature type="domain" description="YCII-related" evidence="2">
    <location>
        <begin position="24"/>
        <end position="110"/>
    </location>
</feature>
<dbReference type="InterPro" id="IPR011008">
    <property type="entry name" value="Dimeric_a/b-barrel"/>
</dbReference>
<dbReference type="InterPro" id="IPR005545">
    <property type="entry name" value="YCII"/>
</dbReference>
<gene>
    <name evidence="3" type="ORF">CDO81_15910</name>
</gene>
<dbReference type="EMBL" id="NISI01000006">
    <property type="protein sequence ID" value="OWR03056.1"/>
    <property type="molecule type" value="Genomic_DNA"/>
</dbReference>
<reference evidence="3 4" key="1">
    <citation type="journal article" date="2007" name="Int. J. Syst. Evol. Microbiol.">
        <title>Description of Pelomonas aquatica sp. nov. and Pelomonas puraquae sp. nov., isolated from industrial and haemodialysis water.</title>
        <authorList>
            <person name="Gomila M."/>
            <person name="Bowien B."/>
            <person name="Falsen E."/>
            <person name="Moore E.R."/>
            <person name="Lalucat J."/>
        </authorList>
    </citation>
    <scope>NUCLEOTIDE SEQUENCE [LARGE SCALE GENOMIC DNA]</scope>
    <source>
        <strain evidence="3 4">CCUG 52769</strain>
    </source>
</reference>
<dbReference type="Proteomes" id="UP000197446">
    <property type="component" value="Unassembled WGS sequence"/>
</dbReference>
<dbReference type="PANTHER" id="PTHR35174:SF3">
    <property type="entry name" value="BLL7171 PROTEIN"/>
    <property type="match status" value="1"/>
</dbReference>
<evidence type="ECO:0000313" key="3">
    <source>
        <dbReference type="EMBL" id="OWR03056.1"/>
    </source>
</evidence>
<evidence type="ECO:0000259" key="2">
    <source>
        <dbReference type="Pfam" id="PF03795"/>
    </source>
</evidence>
<accession>A0A254N4P5</accession>
<comment type="similarity">
    <text evidence="1">Belongs to the YciI family.</text>
</comment>
<comment type="caution">
    <text evidence="3">The sequence shown here is derived from an EMBL/GenBank/DDBJ whole genome shotgun (WGS) entry which is preliminary data.</text>
</comment>
<sequence length="115" mass="12524">MPQMLLIVEPLGQRAERGRAAGEVLYKRMLDFASELQAQGLLLGVNSLGSEARRLAKRDGSAQVWDGPFAESKEMVGGYFLLDTDDPAVALAWAERCPAAEWATVEIRGVGPCYL</sequence>
<name>A0A254N4P5_9BURK</name>
<organism evidence="3 4">
    <name type="scientific">Roseateles puraquae</name>
    <dbReference type="NCBI Taxonomy" id="431059"/>
    <lineage>
        <taxon>Bacteria</taxon>
        <taxon>Pseudomonadati</taxon>
        <taxon>Pseudomonadota</taxon>
        <taxon>Betaproteobacteria</taxon>
        <taxon>Burkholderiales</taxon>
        <taxon>Sphaerotilaceae</taxon>
        <taxon>Roseateles</taxon>
    </lineage>
</organism>
<evidence type="ECO:0000313" key="4">
    <source>
        <dbReference type="Proteomes" id="UP000197446"/>
    </source>
</evidence>
<dbReference type="Gene3D" id="3.30.70.1060">
    <property type="entry name" value="Dimeric alpha+beta barrel"/>
    <property type="match status" value="1"/>
</dbReference>
<dbReference type="OrthoDB" id="9807535at2"/>
<dbReference type="PANTHER" id="PTHR35174">
    <property type="entry name" value="BLL7171 PROTEIN-RELATED"/>
    <property type="match status" value="1"/>
</dbReference>
<dbReference type="AlphaFoldDB" id="A0A254N4P5"/>
<keyword evidence="4" id="KW-1185">Reference proteome</keyword>